<dbReference type="PANTHER" id="PTHR47890">
    <property type="entry name" value="LD24308P"/>
    <property type="match status" value="1"/>
</dbReference>
<dbReference type="AlphaFoldDB" id="A0A0N8APK5"/>
<dbReference type="PANTHER" id="PTHR47890:SF1">
    <property type="entry name" value="LD24308P"/>
    <property type="match status" value="1"/>
</dbReference>
<name>A0A0N8APK5_9CRUS</name>
<organism evidence="1">
    <name type="scientific">Daphnia magna</name>
    <dbReference type="NCBI Taxonomy" id="35525"/>
    <lineage>
        <taxon>Eukaryota</taxon>
        <taxon>Metazoa</taxon>
        <taxon>Ecdysozoa</taxon>
        <taxon>Arthropoda</taxon>
        <taxon>Crustacea</taxon>
        <taxon>Branchiopoda</taxon>
        <taxon>Diplostraca</taxon>
        <taxon>Cladocera</taxon>
        <taxon>Anomopoda</taxon>
        <taxon>Daphniidae</taxon>
        <taxon>Daphnia</taxon>
    </lineage>
</organism>
<dbReference type="EMBL" id="GDIQ01030264">
    <property type="protein sequence ID" value="JAN64473.1"/>
    <property type="molecule type" value="Transcribed_RNA"/>
</dbReference>
<protein>
    <submittedName>
        <fullName evidence="1">Lethal (1) G0193</fullName>
    </submittedName>
</protein>
<dbReference type="InterPro" id="IPR032062">
    <property type="entry name" value="DUF4803"/>
</dbReference>
<accession>A0A0N8APK5</accession>
<proteinExistence type="predicted"/>
<dbReference type="OrthoDB" id="6366357at2759"/>
<evidence type="ECO:0000313" key="1">
    <source>
        <dbReference type="EMBL" id="JAN64473.1"/>
    </source>
</evidence>
<reference evidence="1" key="1">
    <citation type="submission" date="2015-10" db="EMBL/GenBank/DDBJ databases">
        <title>EvidentialGene: Evidence-directed Construction of Complete mRNA Transcriptomes without Genomes.</title>
        <authorList>
            <person name="Gilbert D.G."/>
        </authorList>
    </citation>
    <scope>NUCLEOTIDE SEQUENCE</scope>
</reference>
<sequence length="729" mass="81955">MTRLVSAEKKLRSCLLLLLVFLQPTRSAIVAHEKVSEIVQQAQRLLNTTLADGKLRSFELDGNNGAVMTQLVQPLSLQIAVMQVTAALSREMNLPKWQAMLRALGGDREVLKRFAQMRSHFALLEKRLDAGQDGGIEEQLNQITALSTSSTTWARIWQQLQTLIQEVDNLHDWFDRYQRNSAVVNERTLRDFAETVHSGFTIEKALASIHEAVCPYTMDDEDMQRPDNSSVICDGGVLETLQTALTRANDSFICSLSKSSHQLVYDLYALLTLTDAKGYAMMQFSWMLLRLYGKGSYVTETEKARIDFERRMTEKAEAAQNVLSNLTNWMWKCDTPRSEQVENETYIQFTELLQGYVVNEVDLNQDNTCKESCSAYSNSQEKGCFGNQLCAQSRRCSSGRIYNCGFIEADSNVCVTNKPGRRYDWIQYKSGRVFGQKTECNSSTSKNVKTDSWWRWVFWHCSYCMCLCDQPGPHSDRYVSLQSALAASASNRLVTGVRFVKKDRVLHIQIQEGEALPQGSVNETTLQWQPINPIKVPSGQQETAEDGLGYAALRYEERALDLDDLVAPKGHVITGLRFRKLGGHLNLEAQASPIDFMTGSIDSERAIWLSNDNTPATETNPRTKVSLLSPDVSTRSHTPSVPDSTSDQFIEFQVTSLEKDVSQNTVPFIEATPVAPEPPVWLTGIGIYHKGQPGYGGYVAFRIATLNFSDYMTVSSEEFNYTTEEDTLG</sequence>
<dbReference type="Pfam" id="PF16061">
    <property type="entry name" value="DUF4803"/>
    <property type="match status" value="1"/>
</dbReference>